<dbReference type="EMBL" id="JTDL01000136">
    <property type="protein sequence ID" value="KHL01900.1"/>
    <property type="molecule type" value="Genomic_DNA"/>
</dbReference>
<evidence type="ECO:0000313" key="1">
    <source>
        <dbReference type="EMBL" id="KHL01900.1"/>
    </source>
</evidence>
<sequence length="70" mass="8234">MGEIEESGNVADLVRWFDSRPQREEKKERKDKVPYRSEFRYGSFSRTSAGWVESGRGARPWEYIYARGAD</sequence>
<protein>
    <submittedName>
        <fullName evidence="1">Uncharacterized protein</fullName>
    </submittedName>
</protein>
<dbReference type="Proteomes" id="UP000030982">
    <property type="component" value="Unassembled WGS sequence"/>
</dbReference>
<dbReference type="AlphaFoldDB" id="A0A0B2AF98"/>
<proteinExistence type="predicted"/>
<accession>A0A0B2AF98</accession>
<dbReference type="RefSeq" id="WP_043124897.1">
    <property type="nucleotide sequence ID" value="NZ_JTDL01000136.1"/>
</dbReference>
<name>A0A0B2AF98_9MICC</name>
<reference evidence="1 2" key="1">
    <citation type="submission" date="2014-09" db="EMBL/GenBank/DDBJ databases">
        <title>Genome sequence of Sinomonas sp. MUSC 117.</title>
        <authorList>
            <person name="Lee L.-H."/>
        </authorList>
    </citation>
    <scope>NUCLEOTIDE SEQUENCE [LARGE SCALE GENOMIC DNA]</scope>
    <source>
        <strain evidence="1 2">MUSC 117</strain>
    </source>
</reference>
<gene>
    <name evidence="1" type="ORF">LK10_14125</name>
</gene>
<evidence type="ECO:0000313" key="2">
    <source>
        <dbReference type="Proteomes" id="UP000030982"/>
    </source>
</evidence>
<keyword evidence="2" id="KW-1185">Reference proteome</keyword>
<comment type="caution">
    <text evidence="1">The sequence shown here is derived from an EMBL/GenBank/DDBJ whole genome shotgun (WGS) entry which is preliminary data.</text>
</comment>
<organism evidence="1 2">
    <name type="scientific">Sinomonas humi</name>
    <dbReference type="NCBI Taxonomy" id="1338436"/>
    <lineage>
        <taxon>Bacteria</taxon>
        <taxon>Bacillati</taxon>
        <taxon>Actinomycetota</taxon>
        <taxon>Actinomycetes</taxon>
        <taxon>Micrococcales</taxon>
        <taxon>Micrococcaceae</taxon>
        <taxon>Sinomonas</taxon>
    </lineage>
</organism>